<keyword evidence="1" id="KW-0575">Peroxidase</keyword>
<keyword evidence="3" id="KW-0479">Metal-binding</keyword>
<name>A0A8J5GGC6_ZINOF</name>
<dbReference type="AlphaFoldDB" id="A0A8J5GGC6"/>
<evidence type="ECO:0000259" key="8">
    <source>
        <dbReference type="PROSITE" id="PS50873"/>
    </source>
</evidence>
<evidence type="ECO:0000313" key="9">
    <source>
        <dbReference type="EMBL" id="KAG6507134.1"/>
    </source>
</evidence>
<evidence type="ECO:0000256" key="6">
    <source>
        <dbReference type="ARBA" id="ARBA00023004"/>
    </source>
</evidence>
<feature type="domain" description="Plant heme peroxidase family profile" evidence="8">
    <location>
        <begin position="56"/>
        <end position="104"/>
    </location>
</feature>
<keyword evidence="5" id="KW-0560">Oxidoreductase</keyword>
<organism evidence="9 10">
    <name type="scientific">Zingiber officinale</name>
    <name type="common">Ginger</name>
    <name type="synonym">Amomum zingiber</name>
    <dbReference type="NCBI Taxonomy" id="94328"/>
    <lineage>
        <taxon>Eukaryota</taxon>
        <taxon>Viridiplantae</taxon>
        <taxon>Streptophyta</taxon>
        <taxon>Embryophyta</taxon>
        <taxon>Tracheophyta</taxon>
        <taxon>Spermatophyta</taxon>
        <taxon>Magnoliopsida</taxon>
        <taxon>Liliopsida</taxon>
        <taxon>Zingiberales</taxon>
        <taxon>Zingiberaceae</taxon>
        <taxon>Zingiber</taxon>
    </lineage>
</organism>
<dbReference type="Gene3D" id="1.10.520.10">
    <property type="match status" value="1"/>
</dbReference>
<protein>
    <recommendedName>
        <fullName evidence="8">Plant heme peroxidase family profile domain-containing protein</fullName>
    </recommendedName>
</protein>
<evidence type="ECO:0000256" key="4">
    <source>
        <dbReference type="ARBA" id="ARBA00022837"/>
    </source>
</evidence>
<accession>A0A8J5GGC6</accession>
<keyword evidence="4" id="KW-0106">Calcium</keyword>
<gene>
    <name evidence="9" type="ORF">ZIOFF_032475</name>
</gene>
<evidence type="ECO:0000256" key="5">
    <source>
        <dbReference type="ARBA" id="ARBA00023002"/>
    </source>
</evidence>
<evidence type="ECO:0000256" key="1">
    <source>
        <dbReference type="ARBA" id="ARBA00022559"/>
    </source>
</evidence>
<keyword evidence="6" id="KW-0408">Iron</keyword>
<proteinExistence type="predicted"/>
<keyword evidence="2" id="KW-0349">Heme</keyword>
<evidence type="ECO:0000256" key="3">
    <source>
        <dbReference type="ARBA" id="ARBA00022723"/>
    </source>
</evidence>
<dbReference type="SUPFAM" id="SSF48113">
    <property type="entry name" value="Heme-dependent peroxidases"/>
    <property type="match status" value="1"/>
</dbReference>
<dbReference type="PROSITE" id="PS50873">
    <property type="entry name" value="PEROXIDASE_4"/>
    <property type="match status" value="1"/>
</dbReference>
<keyword evidence="10" id="KW-1185">Reference proteome</keyword>
<feature type="region of interest" description="Disordered" evidence="7">
    <location>
        <begin position="1"/>
        <end position="23"/>
    </location>
</feature>
<evidence type="ECO:0000313" key="10">
    <source>
        <dbReference type="Proteomes" id="UP000734854"/>
    </source>
</evidence>
<comment type="caution">
    <text evidence="9">The sequence shown here is derived from an EMBL/GenBank/DDBJ whole genome shotgun (WGS) entry which is preliminary data.</text>
</comment>
<evidence type="ECO:0000256" key="7">
    <source>
        <dbReference type="SAM" id="MobiDB-lite"/>
    </source>
</evidence>
<dbReference type="GO" id="GO:0006979">
    <property type="term" value="P:response to oxidative stress"/>
    <property type="evidence" value="ECO:0007669"/>
    <property type="project" value="InterPro"/>
</dbReference>
<dbReference type="PROSITE" id="PS00436">
    <property type="entry name" value="PEROXIDASE_2"/>
    <property type="match status" value="1"/>
</dbReference>
<sequence length="107" mass="11322">MRGKAMSEMRGTSSGQSAKGGKSESKMAIATAATATATATLALLCLLAVVPTGHGALQVGFYKGKCNGTDVEATVKRIIASRFSRDRTIVPILLRLHFHDCFARILL</sequence>
<dbReference type="InterPro" id="IPR002016">
    <property type="entry name" value="Haem_peroxidase"/>
</dbReference>
<reference evidence="9 10" key="1">
    <citation type="submission" date="2020-08" db="EMBL/GenBank/DDBJ databases">
        <title>Plant Genome Project.</title>
        <authorList>
            <person name="Zhang R.-G."/>
        </authorList>
    </citation>
    <scope>NUCLEOTIDE SEQUENCE [LARGE SCALE GENOMIC DNA]</scope>
    <source>
        <tissue evidence="9">Rhizome</tissue>
    </source>
</reference>
<dbReference type="InterPro" id="IPR019794">
    <property type="entry name" value="Peroxidases_AS"/>
</dbReference>
<evidence type="ECO:0000256" key="2">
    <source>
        <dbReference type="ARBA" id="ARBA00022617"/>
    </source>
</evidence>
<dbReference type="InterPro" id="IPR010255">
    <property type="entry name" value="Haem_peroxidase_sf"/>
</dbReference>
<dbReference type="GO" id="GO:0046872">
    <property type="term" value="F:metal ion binding"/>
    <property type="evidence" value="ECO:0007669"/>
    <property type="project" value="UniProtKB-KW"/>
</dbReference>
<dbReference type="EMBL" id="JACMSC010000009">
    <property type="protein sequence ID" value="KAG6507134.1"/>
    <property type="molecule type" value="Genomic_DNA"/>
</dbReference>
<dbReference type="GO" id="GO:0004601">
    <property type="term" value="F:peroxidase activity"/>
    <property type="evidence" value="ECO:0007669"/>
    <property type="project" value="UniProtKB-KW"/>
</dbReference>
<dbReference type="Proteomes" id="UP000734854">
    <property type="component" value="Unassembled WGS sequence"/>
</dbReference>
<dbReference type="GO" id="GO:0020037">
    <property type="term" value="F:heme binding"/>
    <property type="evidence" value="ECO:0007669"/>
    <property type="project" value="InterPro"/>
</dbReference>